<reference evidence="5" key="1">
    <citation type="submission" date="2021-05" db="EMBL/GenBank/DDBJ databases">
        <authorList>
            <person name="Tigano A."/>
        </authorList>
    </citation>
    <scope>NUCLEOTIDE SEQUENCE</scope>
</reference>
<dbReference type="InterPro" id="IPR029063">
    <property type="entry name" value="SAM-dependent_MTases_sf"/>
</dbReference>
<sequence length="271" mass="29860">MTPHRGAAHAHRSSSSEQEGTLRPAAAGRSAALRSFTQLQKVAKCSFGWRKRGSKGSSNAAMWAEKLGRQLGNPSRSMLGWLVSKLLRVRNKGLEENAALLCGIQPGDTVLELGHGPGLGLQSAAKMLTASTGHLIGVDYSEYMHQMAKEKMKELIANGKVTLHHCDVAAMPLEDSSVDKVFHCNCYYFWPDLRKGATEIHRVMKPGGLMVTTLRYFHLVNLASKRVMPGENWRPEAYMAALRDSGFTGVRMEDKQCKNLTFQAIYATALK</sequence>
<dbReference type="Pfam" id="PF13649">
    <property type="entry name" value="Methyltransf_25"/>
    <property type="match status" value="1"/>
</dbReference>
<dbReference type="InterPro" id="IPR050447">
    <property type="entry name" value="Erg6_SMT_methyltransf"/>
</dbReference>
<evidence type="ECO:0000256" key="3">
    <source>
        <dbReference type="SAM" id="MobiDB-lite"/>
    </source>
</evidence>
<dbReference type="PANTHER" id="PTHR44068:SF1">
    <property type="entry name" value="HYPOTHETICAL LOC100005854"/>
    <property type="match status" value="1"/>
</dbReference>
<dbReference type="CDD" id="cd02440">
    <property type="entry name" value="AdoMet_MTases"/>
    <property type="match status" value="1"/>
</dbReference>
<comment type="caution">
    <text evidence="5">The sequence shown here is derived from an EMBL/GenBank/DDBJ whole genome shotgun (WGS) entry which is preliminary data.</text>
</comment>
<dbReference type="PANTHER" id="PTHR44068">
    <property type="entry name" value="ZGC:194242"/>
    <property type="match status" value="1"/>
</dbReference>
<evidence type="ECO:0000313" key="6">
    <source>
        <dbReference type="Proteomes" id="UP000677803"/>
    </source>
</evidence>
<evidence type="ECO:0000256" key="1">
    <source>
        <dbReference type="ARBA" id="ARBA00022679"/>
    </source>
</evidence>
<keyword evidence="6" id="KW-1185">Reference proteome</keyword>
<protein>
    <submittedName>
        <fullName evidence="5">(Atlantic silverside) hypothetical protein</fullName>
    </submittedName>
</protein>
<dbReference type="Proteomes" id="UP000677803">
    <property type="component" value="Unassembled WGS sequence"/>
</dbReference>
<gene>
    <name evidence="5" type="ORF">MMEN_LOCUS21699</name>
</gene>
<dbReference type="AlphaFoldDB" id="A0A8S4BT54"/>
<dbReference type="EMBL" id="CAJRST010041110">
    <property type="protein sequence ID" value="CAG6021495.1"/>
    <property type="molecule type" value="Genomic_DNA"/>
</dbReference>
<dbReference type="OrthoDB" id="10250730at2759"/>
<feature type="compositionally biased region" description="Basic residues" evidence="3">
    <location>
        <begin position="1"/>
        <end position="12"/>
    </location>
</feature>
<name>A0A8S4BT54_9TELE</name>
<organism evidence="5 6">
    <name type="scientific">Menidia menidia</name>
    <name type="common">Atlantic silverside</name>
    <dbReference type="NCBI Taxonomy" id="238744"/>
    <lineage>
        <taxon>Eukaryota</taxon>
        <taxon>Metazoa</taxon>
        <taxon>Chordata</taxon>
        <taxon>Craniata</taxon>
        <taxon>Vertebrata</taxon>
        <taxon>Euteleostomi</taxon>
        <taxon>Actinopterygii</taxon>
        <taxon>Neopterygii</taxon>
        <taxon>Teleostei</taxon>
        <taxon>Neoteleostei</taxon>
        <taxon>Acanthomorphata</taxon>
        <taxon>Ovalentaria</taxon>
        <taxon>Atherinomorphae</taxon>
        <taxon>Atheriniformes</taxon>
        <taxon>Atherinopsidae</taxon>
        <taxon>Menidiinae</taxon>
        <taxon>Menidia</taxon>
    </lineage>
</organism>
<feature type="domain" description="Methyltransferase" evidence="4">
    <location>
        <begin position="110"/>
        <end position="208"/>
    </location>
</feature>
<dbReference type="Gene3D" id="3.40.50.150">
    <property type="entry name" value="Vaccinia Virus protein VP39"/>
    <property type="match status" value="1"/>
</dbReference>
<comment type="similarity">
    <text evidence="2">Belongs to the class I-like SAM-binding methyltransferase superfamily. Erg6/SMT family.</text>
</comment>
<keyword evidence="1" id="KW-0808">Transferase</keyword>
<dbReference type="InterPro" id="IPR041698">
    <property type="entry name" value="Methyltransf_25"/>
</dbReference>
<dbReference type="GO" id="GO:0016126">
    <property type="term" value="P:sterol biosynthetic process"/>
    <property type="evidence" value="ECO:0007669"/>
    <property type="project" value="TreeGrafter"/>
</dbReference>
<evidence type="ECO:0000256" key="2">
    <source>
        <dbReference type="ARBA" id="ARBA00038188"/>
    </source>
</evidence>
<dbReference type="GO" id="GO:0005783">
    <property type="term" value="C:endoplasmic reticulum"/>
    <property type="evidence" value="ECO:0007669"/>
    <property type="project" value="TreeGrafter"/>
</dbReference>
<feature type="region of interest" description="Disordered" evidence="3">
    <location>
        <begin position="1"/>
        <end position="27"/>
    </location>
</feature>
<dbReference type="SUPFAM" id="SSF53335">
    <property type="entry name" value="S-adenosyl-L-methionine-dependent methyltransferases"/>
    <property type="match status" value="1"/>
</dbReference>
<dbReference type="GO" id="GO:0003838">
    <property type="term" value="F:sterol 24-C-methyltransferase activity"/>
    <property type="evidence" value="ECO:0007669"/>
    <property type="project" value="TreeGrafter"/>
</dbReference>
<evidence type="ECO:0000259" key="4">
    <source>
        <dbReference type="Pfam" id="PF13649"/>
    </source>
</evidence>
<evidence type="ECO:0000313" key="5">
    <source>
        <dbReference type="EMBL" id="CAG6021495.1"/>
    </source>
</evidence>
<proteinExistence type="inferred from homology"/>
<accession>A0A8S4BT54</accession>